<evidence type="ECO:0000313" key="1">
    <source>
        <dbReference type="EMBL" id="VTZ65884.1"/>
    </source>
</evidence>
<protein>
    <submittedName>
        <fullName evidence="1">Uncharacterized protein</fullName>
    </submittedName>
</protein>
<name>A0A508XBT1_9HYPH</name>
<gene>
    <name evidence="1" type="ORF">EMEDMD4_910101</name>
</gene>
<reference evidence="1" key="1">
    <citation type="submission" date="2019-06" db="EMBL/GenBank/DDBJ databases">
        <authorList>
            <person name="Le Quere A."/>
            <person name="Colella S."/>
        </authorList>
    </citation>
    <scope>NUCLEOTIDE SEQUENCE</scope>
    <source>
        <strain evidence="1">EmedicaeMD41</strain>
    </source>
</reference>
<organism evidence="1">
    <name type="scientific">Sinorhizobium medicae</name>
    <dbReference type="NCBI Taxonomy" id="110321"/>
    <lineage>
        <taxon>Bacteria</taxon>
        <taxon>Pseudomonadati</taxon>
        <taxon>Pseudomonadota</taxon>
        <taxon>Alphaproteobacteria</taxon>
        <taxon>Hyphomicrobiales</taxon>
        <taxon>Rhizobiaceae</taxon>
        <taxon>Sinorhizobium/Ensifer group</taxon>
        <taxon>Sinorhizobium</taxon>
    </lineage>
</organism>
<dbReference type="Proteomes" id="UP000507954">
    <property type="component" value="Unassembled WGS sequence"/>
</dbReference>
<accession>A0A508XBT1</accession>
<dbReference type="EMBL" id="CABFNB010000163">
    <property type="protein sequence ID" value="VTZ65884.1"/>
    <property type="molecule type" value="Genomic_DNA"/>
</dbReference>
<proteinExistence type="predicted"/>
<sequence length="126" mass="13474">MKYVQCCPVSVSRCVGSKPIRDAASLVSGPPRNLAVGEALLAQSLKRVEYFLTELPVRQAGSAVLCRSAGNSIFGENGSHMGVTINAHLLLDRRPEILDQMKAISHRGACGASYRAAWATDHSDHG</sequence>
<dbReference type="AlphaFoldDB" id="A0A508XBT1"/>